<name>Q5JMM7_ORYSJ</name>
<sequence>MTTLFETSKQSINTNKPGESGSEYSRIGTNRSFFFSRLHEQKEAVPSCVVPWPLPGRLFRLFTTRGFLPPSLPCRVLVPSLIHPRRARARRLLPPLLFCRRRREPRRGGPSSSSPLSHPHPTKWQRPRTKSGRAEPATRHHTPISSPLLSPSKRRRRSTKSISLAANSRTGARG</sequence>
<feature type="compositionally biased region" description="Basic residues" evidence="1">
    <location>
        <begin position="120"/>
        <end position="131"/>
    </location>
</feature>
<feature type="compositionally biased region" description="Low complexity" evidence="1">
    <location>
        <begin position="108"/>
        <end position="119"/>
    </location>
</feature>
<evidence type="ECO:0000313" key="2">
    <source>
        <dbReference type="EMBL" id="BAD87187.1"/>
    </source>
</evidence>
<accession>Q5JMM7</accession>
<dbReference type="AlphaFoldDB" id="Q5JMM7"/>
<feature type="compositionally biased region" description="Polar residues" evidence="1">
    <location>
        <begin position="165"/>
        <end position="174"/>
    </location>
</feature>
<dbReference type="Proteomes" id="UP000817658">
    <property type="component" value="Chromosome 1"/>
</dbReference>
<feature type="region of interest" description="Disordered" evidence="1">
    <location>
        <begin position="1"/>
        <end position="23"/>
    </location>
</feature>
<organism evidence="2">
    <name type="scientific">Oryza sativa subsp. japonica</name>
    <name type="common">Rice</name>
    <dbReference type="NCBI Taxonomy" id="39947"/>
    <lineage>
        <taxon>Eukaryota</taxon>
        <taxon>Viridiplantae</taxon>
        <taxon>Streptophyta</taxon>
        <taxon>Embryophyta</taxon>
        <taxon>Tracheophyta</taxon>
        <taxon>Spermatophyta</taxon>
        <taxon>Magnoliopsida</taxon>
        <taxon>Liliopsida</taxon>
        <taxon>Poales</taxon>
        <taxon>Poaceae</taxon>
        <taxon>BOP clade</taxon>
        <taxon>Oryzoideae</taxon>
        <taxon>Oryzeae</taxon>
        <taxon>Oryzinae</taxon>
        <taxon>Oryza</taxon>
        <taxon>Oryza sativa</taxon>
    </lineage>
</organism>
<gene>
    <name evidence="2" type="ORF">P0435B05.29</name>
</gene>
<dbReference type="EMBL" id="AP003249">
    <property type="protein sequence ID" value="BAD87187.1"/>
    <property type="molecule type" value="Genomic_DNA"/>
</dbReference>
<feature type="region of interest" description="Disordered" evidence="1">
    <location>
        <begin position="102"/>
        <end position="174"/>
    </location>
</feature>
<reference evidence="2" key="1">
    <citation type="journal article" date="2002" name="Nature">
        <title>The genome sequence and structure of rice chromosome 1.</title>
        <authorList>
            <person name="Sasaki T."/>
            <person name="Matsumoto T."/>
            <person name="Yamamoto K."/>
            <person name="Sakata K."/>
            <person name="Baba T."/>
            <person name="Katayose Y."/>
            <person name="Wu J."/>
            <person name="Niimura Y."/>
            <person name="Cheng Z."/>
            <person name="Nagamura Y."/>
            <person name="Antonio B.A."/>
            <person name="Kanamori H."/>
            <person name="Hosokawa S."/>
            <person name="Masukawa M."/>
            <person name="Arikawa K."/>
            <person name="Chiden Y."/>
            <person name="Hayashi M."/>
            <person name="Okamoto M."/>
            <person name="Ando T."/>
            <person name="Aoki H."/>
            <person name="Arita K."/>
            <person name="Hamada M."/>
            <person name="Harada C."/>
            <person name="Hijishita S."/>
            <person name="Honda M."/>
            <person name="Ichikawa Y."/>
            <person name="Idonuma A."/>
            <person name="Iijima M."/>
            <person name="Ikeda M."/>
            <person name="Ikeno M."/>
            <person name="Itoh S."/>
            <person name="Itoh T."/>
            <person name="Itoh Y."/>
            <person name="Itoh Y."/>
            <person name="Iwabuchi A."/>
            <person name="Kamiya K."/>
            <person name="Karasawa W."/>
            <person name="Katagiri S."/>
            <person name="Kikuta A."/>
            <person name="Kobayashi N."/>
            <person name="Kono I."/>
            <person name="Machita K."/>
            <person name="Maehara T."/>
            <person name="Mizuno H."/>
            <person name="Mizubayashi T."/>
            <person name="Mukai Y."/>
            <person name="Nagasaki H."/>
            <person name="Nakashima M."/>
            <person name="Nakama Y."/>
            <person name="Nakamichi Y."/>
            <person name="Nakamura M."/>
            <person name="Namiki N."/>
            <person name="Negishi M."/>
            <person name="Ohta I."/>
            <person name="Ono N."/>
            <person name="Saji S."/>
            <person name="Sakai K."/>
            <person name="Shibata M."/>
            <person name="Shimokawa T."/>
            <person name="Shomura A."/>
            <person name="Song J."/>
            <person name="Takazaki Y."/>
            <person name="Terasawa K."/>
            <person name="Tsuji K."/>
            <person name="Waki K."/>
            <person name="Yamagata H."/>
            <person name="Yamane H."/>
            <person name="Yoshiki S."/>
            <person name="Yoshihara R."/>
            <person name="Yukawa K."/>
            <person name="Zhong H."/>
            <person name="Iwama H."/>
            <person name="Endo T."/>
            <person name="Ito H."/>
            <person name="Hahn J.H."/>
            <person name="Kim H.I."/>
            <person name="Eun M.Y."/>
            <person name="Yano M."/>
            <person name="Jiang J."/>
            <person name="Gojobori T."/>
        </authorList>
    </citation>
    <scope>NUCLEOTIDE SEQUENCE</scope>
</reference>
<evidence type="ECO:0000256" key="1">
    <source>
        <dbReference type="SAM" id="MobiDB-lite"/>
    </source>
</evidence>
<protein>
    <submittedName>
        <fullName evidence="2">Uncharacterized protein</fullName>
    </submittedName>
</protein>
<feature type="compositionally biased region" description="Polar residues" evidence="1">
    <location>
        <begin position="1"/>
        <end position="17"/>
    </location>
</feature>
<proteinExistence type="predicted"/>